<keyword evidence="2" id="KW-1185">Reference proteome</keyword>
<comment type="caution">
    <text evidence="1">The sequence shown here is derived from an EMBL/GenBank/DDBJ whole genome shotgun (WGS) entry which is preliminary data.</text>
</comment>
<protein>
    <submittedName>
        <fullName evidence="1">Ubiquitin domain-containing protein 1</fullName>
    </submittedName>
</protein>
<evidence type="ECO:0000313" key="2">
    <source>
        <dbReference type="Proteomes" id="UP001165960"/>
    </source>
</evidence>
<accession>A0ACC2UB67</accession>
<reference evidence="1" key="1">
    <citation type="submission" date="2022-04" db="EMBL/GenBank/DDBJ databases">
        <title>Genome of the entomopathogenic fungus Entomophthora muscae.</title>
        <authorList>
            <person name="Elya C."/>
            <person name="Lovett B.R."/>
            <person name="Lee E."/>
            <person name="Macias A.M."/>
            <person name="Hajek A.E."/>
            <person name="De Bivort B.L."/>
            <person name="Kasson M.T."/>
            <person name="De Fine Licht H.H."/>
            <person name="Stajich J.E."/>
        </authorList>
    </citation>
    <scope>NUCLEOTIDE SEQUENCE</scope>
    <source>
        <strain evidence="1">Berkeley</strain>
    </source>
</reference>
<evidence type="ECO:0000313" key="1">
    <source>
        <dbReference type="EMBL" id="KAJ9084127.1"/>
    </source>
</evidence>
<sequence>MGCMQSRMGRHDAIITDGALPISTSDSASTQLKEFNPPKWASDEPMTLEQLQSQRDAFWDTAPAYEGKPEVWEALRRLCECSSLSEARAVAEAVPLNFPTGKVTDGCYDTLGNFYLLPSYCLSLPSNLSSSPPTIQSPSNGSEAPLLTPDPFSQKTLVDGLPAPNMKVRIRFNTSEDLLAEVSRQDTLAQVRERIILVRGWGADAPSIRFIYLGKILAPTSTLLSHKISDDSVIQAQVSDFKA</sequence>
<proteinExistence type="predicted"/>
<name>A0ACC2UB67_9FUNG</name>
<dbReference type="Proteomes" id="UP001165960">
    <property type="component" value="Unassembled WGS sequence"/>
</dbReference>
<dbReference type="EMBL" id="QTSX02000878">
    <property type="protein sequence ID" value="KAJ9084127.1"/>
    <property type="molecule type" value="Genomic_DNA"/>
</dbReference>
<organism evidence="1 2">
    <name type="scientific">Entomophthora muscae</name>
    <dbReference type="NCBI Taxonomy" id="34485"/>
    <lineage>
        <taxon>Eukaryota</taxon>
        <taxon>Fungi</taxon>
        <taxon>Fungi incertae sedis</taxon>
        <taxon>Zoopagomycota</taxon>
        <taxon>Entomophthoromycotina</taxon>
        <taxon>Entomophthoromycetes</taxon>
        <taxon>Entomophthorales</taxon>
        <taxon>Entomophthoraceae</taxon>
        <taxon>Entomophthora</taxon>
    </lineage>
</organism>
<gene>
    <name evidence="1" type="primary">UBTD1_2</name>
    <name evidence="1" type="ORF">DSO57_1027502</name>
</gene>